<dbReference type="SUPFAM" id="SSF52255">
    <property type="entry name" value="N5-CAIR mutase (phosphoribosylaminoimidazole carboxylase, PurE)"/>
    <property type="match status" value="1"/>
</dbReference>
<dbReference type="InterPro" id="IPR033747">
    <property type="entry name" value="PurE_ClassI"/>
</dbReference>
<feature type="binding site" evidence="3">
    <location>
        <position position="60"/>
    </location>
    <ligand>
        <name>substrate</name>
    </ligand>
</feature>
<keyword evidence="2 3" id="KW-0413">Isomerase</keyword>
<dbReference type="Proteomes" id="UP001501563">
    <property type="component" value="Unassembled WGS sequence"/>
</dbReference>
<proteinExistence type="inferred from homology"/>
<evidence type="ECO:0000256" key="1">
    <source>
        <dbReference type="ARBA" id="ARBA00022755"/>
    </source>
</evidence>
<evidence type="ECO:0000313" key="5">
    <source>
        <dbReference type="EMBL" id="GAA3850094.1"/>
    </source>
</evidence>
<dbReference type="PIRSF" id="PIRSF001338">
    <property type="entry name" value="AIR_carboxylase"/>
    <property type="match status" value="1"/>
</dbReference>
<keyword evidence="1 3" id="KW-0658">Purine biosynthesis</keyword>
<feature type="domain" description="PurE" evidence="4">
    <location>
        <begin position="22"/>
        <end position="171"/>
    </location>
</feature>
<comment type="catalytic activity">
    <reaction evidence="3">
        <text>5-carboxyamino-1-(5-phospho-D-ribosyl)imidazole + H(+) = 5-amino-1-(5-phospho-D-ribosyl)imidazole-4-carboxylate</text>
        <dbReference type="Rhea" id="RHEA:13193"/>
        <dbReference type="ChEBI" id="CHEBI:15378"/>
        <dbReference type="ChEBI" id="CHEBI:58730"/>
        <dbReference type="ChEBI" id="CHEBI:77657"/>
        <dbReference type="EC" id="5.4.99.18"/>
    </reaction>
</comment>
<dbReference type="InterPro" id="IPR000031">
    <property type="entry name" value="PurE_dom"/>
</dbReference>
<comment type="caution">
    <text evidence="5">The sequence shown here is derived from an EMBL/GenBank/DDBJ whole genome shotgun (WGS) entry which is preliminary data.</text>
</comment>
<dbReference type="NCBIfam" id="TIGR01162">
    <property type="entry name" value="purE"/>
    <property type="match status" value="1"/>
</dbReference>
<dbReference type="PANTHER" id="PTHR23046">
    <property type="entry name" value="PHOSPHORIBOSYLAMINOIMIDAZOLE CARBOXYLASE CATALYTIC SUBUNIT"/>
    <property type="match status" value="1"/>
</dbReference>
<evidence type="ECO:0000259" key="4">
    <source>
        <dbReference type="SMART" id="SM01001"/>
    </source>
</evidence>
<keyword evidence="6" id="KW-1185">Reference proteome</keyword>
<dbReference type="Pfam" id="PF00731">
    <property type="entry name" value="AIRC"/>
    <property type="match status" value="1"/>
</dbReference>
<dbReference type="EMBL" id="BAAAZA010000002">
    <property type="protein sequence ID" value="GAA3850094.1"/>
    <property type="molecule type" value="Genomic_DNA"/>
</dbReference>
<evidence type="ECO:0000313" key="6">
    <source>
        <dbReference type="Proteomes" id="UP001501563"/>
    </source>
</evidence>
<evidence type="ECO:0000256" key="2">
    <source>
        <dbReference type="ARBA" id="ARBA00023235"/>
    </source>
</evidence>
<reference evidence="6" key="1">
    <citation type="journal article" date="2019" name="Int. J. Syst. Evol. Microbiol.">
        <title>The Global Catalogue of Microorganisms (GCM) 10K type strain sequencing project: providing services to taxonomists for standard genome sequencing and annotation.</title>
        <authorList>
            <consortium name="The Broad Institute Genomics Platform"/>
            <consortium name="The Broad Institute Genome Sequencing Center for Infectious Disease"/>
            <person name="Wu L."/>
            <person name="Ma J."/>
        </authorList>
    </citation>
    <scope>NUCLEOTIDE SEQUENCE [LARGE SCALE GENOMIC DNA]</scope>
    <source>
        <strain evidence="6">JCM 16578</strain>
    </source>
</reference>
<comment type="similarity">
    <text evidence="3">Belongs to the AIR carboxylase family. Class I subfamily.</text>
</comment>
<evidence type="ECO:0000256" key="3">
    <source>
        <dbReference type="HAMAP-Rule" id="MF_01929"/>
    </source>
</evidence>
<dbReference type="PANTHER" id="PTHR23046:SF2">
    <property type="entry name" value="PHOSPHORIBOSYLAMINOIMIDAZOLE CARBOXYLASE"/>
    <property type="match status" value="1"/>
</dbReference>
<dbReference type="HAMAP" id="MF_01929">
    <property type="entry name" value="PurE_classI"/>
    <property type="match status" value="1"/>
</dbReference>
<dbReference type="SMART" id="SM01001">
    <property type="entry name" value="AIRC"/>
    <property type="match status" value="1"/>
</dbReference>
<dbReference type="EC" id="5.4.99.18" evidence="3"/>
<name>A0ABP7JPL3_9ACTN</name>
<comment type="function">
    <text evidence="3">Catalyzes the conversion of N5-carboxyaminoimidazole ribonucleotide (N5-CAIR) to 4-carboxy-5-aminoimidazole ribonucleotide (CAIR).</text>
</comment>
<dbReference type="InterPro" id="IPR024694">
    <property type="entry name" value="PurE_prokaryotes"/>
</dbReference>
<dbReference type="Gene3D" id="3.40.50.1970">
    <property type="match status" value="1"/>
</dbReference>
<feature type="binding site" evidence="3">
    <location>
        <position position="30"/>
    </location>
    <ligand>
        <name>substrate</name>
    </ligand>
</feature>
<comment type="pathway">
    <text evidence="3">Purine metabolism; IMP biosynthesis via de novo pathway; 5-amino-1-(5-phospho-D-ribosyl)imidazole-4-carboxylate from 5-amino-1-(5-phospho-D-ribosyl)imidazole (N5-CAIR route): step 2/2.</text>
</comment>
<gene>
    <name evidence="3 5" type="primary">purE</name>
    <name evidence="5" type="ORF">GCM10022207_10380</name>
</gene>
<feature type="binding site" evidence="3">
    <location>
        <position position="33"/>
    </location>
    <ligand>
        <name>substrate</name>
    </ligand>
</feature>
<accession>A0ABP7JPL3</accession>
<sequence length="195" mass="20307">MSPALPSPDRHPATSADARPFPLVGIVMGSDSDWPVMEAAAKALDEFEVAYEVDVVSAHRMPREMISYGEHAADRGLKVLIAGAGGAAHLPGMLASVTPLPVIGVPVPLKYLDGMDSLLSIVQMPAGVPVATVSVGGARNAGLLAARILAAHDEDLLGKMRDFQQDLNDQATEKGKRLRSKVEGATAGFGFGTGK</sequence>
<protein>
    <recommendedName>
        <fullName evidence="3">N5-carboxyaminoimidazole ribonucleotide mutase</fullName>
        <shortName evidence="3">N5-CAIR mutase</shortName>
        <ecNumber evidence="3">5.4.99.18</ecNumber>
    </recommendedName>
    <alternativeName>
        <fullName evidence="3">5-(carboxyamino)imidazole ribonucleotide mutase</fullName>
    </alternativeName>
</protein>
<organism evidence="5 6">
    <name type="scientific">Streptomyces lannensis</name>
    <dbReference type="NCBI Taxonomy" id="766498"/>
    <lineage>
        <taxon>Bacteria</taxon>
        <taxon>Bacillati</taxon>
        <taxon>Actinomycetota</taxon>
        <taxon>Actinomycetes</taxon>
        <taxon>Kitasatosporales</taxon>
        <taxon>Streptomycetaceae</taxon>
        <taxon>Streptomyces</taxon>
    </lineage>
</organism>